<proteinExistence type="predicted"/>
<evidence type="ECO:0000313" key="2">
    <source>
        <dbReference type="Proteomes" id="UP000201555"/>
    </source>
</evidence>
<protein>
    <submittedName>
        <fullName evidence="1">Uncharacterized protein</fullName>
    </submittedName>
</protein>
<sequence>MELIQHPTDVRMSRPERLNFTTYIWNDGVLNLLVCKDIKHASDLVPYSNCCIISKTGYLCNDGFSYVVGAPETNLLYDLLDKLKKQPKMEFFPFSLLCTATFNQNRVLFSNESRLVAFLKNGKRMEFTNSYEPTTTIVIYQGDTDMFTSSSFEGDLLSCMLKAFPVGAYKNVHFFSD</sequence>
<dbReference type="RefSeq" id="YP_762629.1">
    <property type="nucleotide sequence ID" value="NC_008366.1"/>
</dbReference>
<dbReference type="KEGG" id="vg:5179525"/>
<name>Q0GK47_9CLOS</name>
<evidence type="ECO:0000313" key="1">
    <source>
        <dbReference type="EMBL" id="ABI23189.1"/>
    </source>
</evidence>
<organism evidence="1 2">
    <name type="scientific">Strawberry chlorotic fleck-associated virus</name>
    <dbReference type="NCBI Taxonomy" id="399314"/>
    <lineage>
        <taxon>Viruses</taxon>
        <taxon>Riboviria</taxon>
        <taxon>Orthornavirae</taxon>
        <taxon>Kitrinoviricota</taxon>
        <taxon>Alsuviricetes</taxon>
        <taxon>Martellivirales</taxon>
        <taxon>Closteroviridae</taxon>
        <taxon>Closterovirus</taxon>
        <taxon>Closterovirus fragariae</taxon>
    </lineage>
</organism>
<dbReference type="EMBL" id="DQ860839">
    <property type="protein sequence ID" value="ABI23189.1"/>
    <property type="molecule type" value="Genomic_RNA"/>
</dbReference>
<accession>Q0GK47</accession>
<dbReference type="GeneID" id="5179525"/>
<dbReference type="Proteomes" id="UP000201555">
    <property type="component" value="Segment"/>
</dbReference>
<reference evidence="1 2" key="1">
    <citation type="journal article" date="2007" name="Virus Res.">
        <title>Strawberry chlorotic fleck: identification and characterization of a novel Closterovirus associated with the disease.</title>
        <authorList>
            <person name="Tzanetakis I.E."/>
            <person name="Martin R.R."/>
        </authorList>
    </citation>
    <scope>NUCLEOTIDE SEQUENCE [LARGE SCALE GENOMIC DNA]</scope>
</reference>
<keyword evidence="2" id="KW-1185">Reference proteome</keyword>